<comment type="caution">
    <text evidence="3">The sequence shown here is derived from an EMBL/GenBank/DDBJ whole genome shotgun (WGS) entry which is preliminary data.</text>
</comment>
<keyword evidence="2 3" id="KW-0413">Isomerase</keyword>
<evidence type="ECO:0000256" key="2">
    <source>
        <dbReference type="ARBA" id="ARBA00023235"/>
    </source>
</evidence>
<dbReference type="InterPro" id="IPR008928">
    <property type="entry name" value="6-hairpin_glycosidase_sf"/>
</dbReference>
<proteinExistence type="inferred from homology"/>
<dbReference type="PANTHER" id="PTHR15108">
    <property type="entry name" value="N-ACYLGLUCOSAMINE-2-EPIMERASE"/>
    <property type="match status" value="1"/>
</dbReference>
<dbReference type="GO" id="GO:0005975">
    <property type="term" value="P:carbohydrate metabolic process"/>
    <property type="evidence" value="ECO:0007669"/>
    <property type="project" value="InterPro"/>
</dbReference>
<dbReference type="InterPro" id="IPR012341">
    <property type="entry name" value="6hp_glycosidase-like_sf"/>
</dbReference>
<dbReference type="AlphaFoldDB" id="D5RKH6"/>
<evidence type="ECO:0000313" key="3">
    <source>
        <dbReference type="EMBL" id="EFH12199.1"/>
    </source>
</evidence>
<evidence type="ECO:0000313" key="4">
    <source>
        <dbReference type="Proteomes" id="UP000005324"/>
    </source>
</evidence>
<dbReference type="EMBL" id="ADVL01000266">
    <property type="protein sequence ID" value="EFH12199.1"/>
    <property type="molecule type" value="Genomic_DNA"/>
</dbReference>
<dbReference type="Pfam" id="PF07221">
    <property type="entry name" value="GlcNAc_2-epim"/>
    <property type="match status" value="1"/>
</dbReference>
<accession>D5RKH6</accession>
<organism evidence="3 4">
    <name type="scientific">Pseudoroseomonas cervicalis ATCC 49957</name>
    <dbReference type="NCBI Taxonomy" id="525371"/>
    <lineage>
        <taxon>Bacteria</taxon>
        <taxon>Pseudomonadati</taxon>
        <taxon>Pseudomonadota</taxon>
        <taxon>Alphaproteobacteria</taxon>
        <taxon>Acetobacterales</taxon>
        <taxon>Roseomonadaceae</taxon>
        <taxon>Roseomonas</taxon>
    </lineage>
</organism>
<reference evidence="3 4" key="1">
    <citation type="submission" date="2010-04" db="EMBL/GenBank/DDBJ databases">
        <authorList>
            <person name="Qin X."/>
            <person name="Bachman B."/>
            <person name="Battles P."/>
            <person name="Bell A."/>
            <person name="Bess C."/>
            <person name="Bickham C."/>
            <person name="Chaboub L."/>
            <person name="Chen D."/>
            <person name="Coyle M."/>
            <person name="Deiros D.R."/>
            <person name="Dinh H."/>
            <person name="Forbes L."/>
            <person name="Fowler G."/>
            <person name="Francisco L."/>
            <person name="Fu Q."/>
            <person name="Gubbala S."/>
            <person name="Hale W."/>
            <person name="Han Y."/>
            <person name="Hemphill L."/>
            <person name="Highlander S.K."/>
            <person name="Hirani K."/>
            <person name="Hogues M."/>
            <person name="Jackson L."/>
            <person name="Jakkamsetti A."/>
            <person name="Javaid M."/>
            <person name="Jiang H."/>
            <person name="Korchina V."/>
            <person name="Kovar C."/>
            <person name="Lara F."/>
            <person name="Lee S."/>
            <person name="Mata R."/>
            <person name="Mathew T."/>
            <person name="Moen C."/>
            <person name="Morales K."/>
            <person name="Munidasa M."/>
            <person name="Nazareth L."/>
            <person name="Ngo R."/>
            <person name="Nguyen L."/>
            <person name="Okwuonu G."/>
            <person name="Ongeri F."/>
            <person name="Patil S."/>
            <person name="Petrosino J."/>
            <person name="Pham C."/>
            <person name="Pham P."/>
            <person name="Pu L.-L."/>
            <person name="Puazo M."/>
            <person name="Raj R."/>
            <person name="Reid J."/>
            <person name="Rouhana J."/>
            <person name="Saada N."/>
            <person name="Shang Y."/>
            <person name="Simmons D."/>
            <person name="Thornton R."/>
            <person name="Warren J."/>
            <person name="Weissenberger G."/>
            <person name="Zhang J."/>
            <person name="Zhang L."/>
            <person name="Zhou C."/>
            <person name="Zhu D."/>
            <person name="Muzny D."/>
            <person name="Worley K."/>
            <person name="Gibbs R."/>
        </authorList>
    </citation>
    <scope>NUCLEOTIDE SEQUENCE [LARGE SCALE GENOMIC DNA]</scope>
    <source>
        <strain evidence="3 4">ATCC 49957</strain>
    </source>
</reference>
<evidence type="ECO:0000256" key="1">
    <source>
        <dbReference type="ARBA" id="ARBA00008558"/>
    </source>
</evidence>
<dbReference type="SUPFAM" id="SSF48208">
    <property type="entry name" value="Six-hairpin glycosidases"/>
    <property type="match status" value="1"/>
</dbReference>
<dbReference type="Proteomes" id="UP000005324">
    <property type="component" value="Unassembled WGS sequence"/>
</dbReference>
<dbReference type="GO" id="GO:0050121">
    <property type="term" value="F:N-acylglucosamine 2-epimerase activity"/>
    <property type="evidence" value="ECO:0007669"/>
    <property type="project" value="UniProtKB-EC"/>
</dbReference>
<gene>
    <name evidence="3" type="primary">pmi</name>
    <name evidence="3" type="ORF">HMPREF0731_1586</name>
</gene>
<sequence>MQRDLAPTQLWDWLTRKAWPCWLAHGVDWQRRAFHEHLTLDGKHCTAEFRRLRVVTRQIHSFALAHRHGLPRAAEAVELGVDFLRRTARQADGGYAWRFGLDGRVLDQRRDLYDHAFVLLALSAASAVLPSAPLRTLALELDDYLVHRLGHASGGYLESLPPSLPRRQNPHMHLLEARLAAAEAFGDARFLDGAHRLVALFRAHFFQPATGTLVELLDDDLRPLPGPVEPGHHCEWVWLLDWHARLAGQHAAPAQAAALREFVERHGALPAGPLRDSVAPDGTPLSEAARLWPQAERLKSAVLAGTAPLRAAEAAIAPYLREDGLWHERRLADGTLSQEPAPASSLYHLSCALDFVTRRLPAPA</sequence>
<protein>
    <submittedName>
        <fullName evidence="3">N-acylglucosamine 2-epimerase</fullName>
        <ecNumber evidence="3">5.1.3.8</ecNumber>
    </submittedName>
</protein>
<dbReference type="Gene3D" id="1.50.10.10">
    <property type="match status" value="1"/>
</dbReference>
<keyword evidence="4" id="KW-1185">Reference proteome</keyword>
<name>D5RKH6_9PROT</name>
<comment type="similarity">
    <text evidence="1">Belongs to the N-acylglucosamine 2-epimerase family.</text>
</comment>
<dbReference type="RefSeq" id="WP_007004810.1">
    <property type="nucleotide sequence ID" value="NZ_GG770780.1"/>
</dbReference>
<dbReference type="EC" id="5.1.3.8" evidence="3"/>
<dbReference type="InterPro" id="IPR010819">
    <property type="entry name" value="AGE/CE"/>
</dbReference>
<dbReference type="HOGENOM" id="CLU_046651_1_0_5"/>